<sequence length="212" mass="22432">MTLAQARKRSSLVGMLRLAFTAGAAIAAGIMVGHLAANAVTSGPGKIEQLTSEEVVTMVNARFTGRDETGSTIVITADTAQRQRDNPEQIALQNPRLVTEDGTEIDAPSGLYDQAAQTLALFEDVRLIDAQGYDFRSTSAKMFISEGRVDGIDPLVGSGPLGDVTCDTYEIVEDGDRLRCRGNVNMMIFPGGRDAHGNASAANTATPAVDEE</sequence>
<keyword evidence="3" id="KW-1185">Reference proteome</keyword>
<keyword evidence="1" id="KW-0732">Signal</keyword>
<protein>
    <recommendedName>
        <fullName evidence="4">LPS export ABC transporter periplasmic protein LptC</fullName>
    </recommendedName>
</protein>
<gene>
    <name evidence="2" type="ORF">D1222_12930</name>
</gene>
<reference evidence="2 3" key="1">
    <citation type="submission" date="2018-08" db="EMBL/GenBank/DDBJ databases">
        <title>Henriciella mobilis sp. nov., isolated from seawater.</title>
        <authorList>
            <person name="Cheng H."/>
            <person name="Wu Y.-H."/>
            <person name="Xu X.-W."/>
            <person name="Guo L.-L."/>
        </authorList>
    </citation>
    <scope>NUCLEOTIDE SEQUENCE [LARGE SCALE GENOMIC DNA]</scope>
    <source>
        <strain evidence="2 3">CCUG67844</strain>
    </source>
</reference>
<dbReference type="AlphaFoldDB" id="A0A399RBK8"/>
<name>A0A399RBK8_9PROT</name>
<evidence type="ECO:0008006" key="4">
    <source>
        <dbReference type="Google" id="ProtNLM"/>
    </source>
</evidence>
<feature type="signal peptide" evidence="1">
    <location>
        <begin position="1"/>
        <end position="27"/>
    </location>
</feature>
<dbReference type="Pfam" id="PF06835">
    <property type="entry name" value="LptC"/>
    <property type="match status" value="1"/>
</dbReference>
<comment type="caution">
    <text evidence="2">The sequence shown here is derived from an EMBL/GenBank/DDBJ whole genome shotgun (WGS) entry which is preliminary data.</text>
</comment>
<proteinExistence type="predicted"/>
<evidence type="ECO:0000313" key="3">
    <source>
        <dbReference type="Proteomes" id="UP000265845"/>
    </source>
</evidence>
<feature type="chain" id="PRO_5017212972" description="LPS export ABC transporter periplasmic protein LptC" evidence="1">
    <location>
        <begin position="28"/>
        <end position="212"/>
    </location>
</feature>
<dbReference type="EMBL" id="QWGA01000008">
    <property type="protein sequence ID" value="RIJ27305.1"/>
    <property type="molecule type" value="Genomic_DNA"/>
</dbReference>
<dbReference type="Proteomes" id="UP000265845">
    <property type="component" value="Unassembled WGS sequence"/>
</dbReference>
<accession>A0A399RBK8</accession>
<dbReference type="OrthoDB" id="7202252at2"/>
<dbReference type="RefSeq" id="WP_119454688.1">
    <property type="nucleotide sequence ID" value="NZ_QWGA01000008.1"/>
</dbReference>
<dbReference type="InterPro" id="IPR010664">
    <property type="entry name" value="LipoPS_assembly_LptC-rel"/>
</dbReference>
<evidence type="ECO:0000313" key="2">
    <source>
        <dbReference type="EMBL" id="RIJ27305.1"/>
    </source>
</evidence>
<evidence type="ECO:0000256" key="1">
    <source>
        <dbReference type="SAM" id="SignalP"/>
    </source>
</evidence>
<organism evidence="2 3">
    <name type="scientific">Henriciella algicola</name>
    <dbReference type="NCBI Taxonomy" id="1608422"/>
    <lineage>
        <taxon>Bacteria</taxon>
        <taxon>Pseudomonadati</taxon>
        <taxon>Pseudomonadota</taxon>
        <taxon>Alphaproteobacteria</taxon>
        <taxon>Hyphomonadales</taxon>
        <taxon>Hyphomonadaceae</taxon>
        <taxon>Henriciella</taxon>
    </lineage>
</organism>